<reference evidence="3" key="1">
    <citation type="submission" date="2017-02" db="EMBL/GenBank/DDBJ databases">
        <authorList>
            <person name="Tafer H."/>
            <person name="Lopandic K."/>
        </authorList>
    </citation>
    <scope>NUCLEOTIDE SEQUENCE [LARGE SCALE GENOMIC DNA]</scope>
    <source>
        <strain evidence="3">CBS 366.77</strain>
    </source>
</reference>
<keyword evidence="3" id="KW-1185">Reference proteome</keyword>
<dbReference type="InterPro" id="IPR036249">
    <property type="entry name" value="Thioredoxin-like_sf"/>
</dbReference>
<dbReference type="PROSITE" id="PS51379">
    <property type="entry name" value="4FE4S_FER_2"/>
    <property type="match status" value="1"/>
</dbReference>
<dbReference type="PANTHER" id="PTHR31902:SF8">
    <property type="entry name" value="SUCRASE_FERREDOXIN DOMAIN-CONTAINING PROTEIN"/>
    <property type="match status" value="1"/>
</dbReference>
<evidence type="ECO:0000259" key="1">
    <source>
        <dbReference type="PROSITE" id="PS51379"/>
    </source>
</evidence>
<dbReference type="Pfam" id="PF06999">
    <property type="entry name" value="Suc_Fer-like"/>
    <property type="match status" value="1"/>
</dbReference>
<dbReference type="InterPro" id="IPR017896">
    <property type="entry name" value="4Fe4S_Fe-S-bd"/>
</dbReference>
<dbReference type="SUPFAM" id="SSF52833">
    <property type="entry name" value="Thioredoxin-like"/>
    <property type="match status" value="1"/>
</dbReference>
<proteinExistence type="predicted"/>
<dbReference type="PANTHER" id="PTHR31902">
    <property type="entry name" value="ACTIN PATCHES DISTAL PROTEIN 1"/>
    <property type="match status" value="1"/>
</dbReference>
<dbReference type="Proteomes" id="UP000266188">
    <property type="component" value="Unassembled WGS sequence"/>
</dbReference>
<dbReference type="OrthoDB" id="10253744at2759"/>
<comment type="caution">
    <text evidence="2">The sequence shown here is derived from an EMBL/GenBank/DDBJ whole genome shotgun (WGS) entry which is preliminary data.</text>
</comment>
<sequence length="295" mass="33205">MLRSLLSFTGPRTQDYIFPRVNPKEDGEDCLKDCSDCTVKCPSNVKIDTNRPLYGQIKQFHTHILVATGKNDWVEKVENEKGSLMEAFKSAGESKNGRIMVSASNLTPPDHDEGTGRTTVLLLPSFTFVDHVSNGDIREVIDTFIDTSPSLQSQSPSSVASPQDLKTHLTARPCPHDYVVLLCSHRRRDARCGITAPLIRKELERHLRGHGLYRDHHDERPGGVGIYYVSHVGGHKFAANVLVYRKKEQQMIWLARVKPEHCEGVVKYTILKGKVVHPEEQLRGGFDRLKGLTSW</sequence>
<feature type="domain" description="4Fe-4S ferredoxin-type" evidence="1">
    <location>
        <begin position="21"/>
        <end position="51"/>
    </location>
</feature>
<dbReference type="Gene3D" id="3.40.30.10">
    <property type="entry name" value="Glutaredoxin"/>
    <property type="match status" value="1"/>
</dbReference>
<evidence type="ECO:0000313" key="3">
    <source>
        <dbReference type="Proteomes" id="UP000266188"/>
    </source>
</evidence>
<dbReference type="EMBL" id="MVGC01000015">
    <property type="protein sequence ID" value="RJE26761.1"/>
    <property type="molecule type" value="Genomic_DNA"/>
</dbReference>
<evidence type="ECO:0000313" key="2">
    <source>
        <dbReference type="EMBL" id="RJE26761.1"/>
    </source>
</evidence>
<gene>
    <name evidence="2" type="ORF">PHISCL_00893</name>
</gene>
<dbReference type="STRING" id="2070753.A0A3A3ABS2"/>
<dbReference type="AlphaFoldDB" id="A0A3A3ABS2"/>
<protein>
    <recommendedName>
        <fullName evidence="1">4Fe-4S ferredoxin-type domain-containing protein</fullName>
    </recommendedName>
</protein>
<organism evidence="2 3">
    <name type="scientific">Aspergillus sclerotialis</name>
    <dbReference type="NCBI Taxonomy" id="2070753"/>
    <lineage>
        <taxon>Eukaryota</taxon>
        <taxon>Fungi</taxon>
        <taxon>Dikarya</taxon>
        <taxon>Ascomycota</taxon>
        <taxon>Pezizomycotina</taxon>
        <taxon>Eurotiomycetes</taxon>
        <taxon>Eurotiomycetidae</taxon>
        <taxon>Eurotiales</taxon>
        <taxon>Aspergillaceae</taxon>
        <taxon>Aspergillus</taxon>
        <taxon>Aspergillus subgen. Polypaecilum</taxon>
    </lineage>
</organism>
<dbReference type="CDD" id="cd03062">
    <property type="entry name" value="TRX_Fd_Sucrase"/>
    <property type="match status" value="1"/>
</dbReference>
<name>A0A3A3ABS2_9EURO</name>
<accession>A0A3A3ABS2</accession>
<dbReference type="InterPro" id="IPR009737">
    <property type="entry name" value="Aim32/Apd1-like"/>
</dbReference>